<reference evidence="2" key="1">
    <citation type="submission" date="2022-11" db="UniProtKB">
        <authorList>
            <consortium name="WormBaseParasite"/>
        </authorList>
    </citation>
    <scope>IDENTIFICATION</scope>
</reference>
<dbReference type="Proteomes" id="UP000887540">
    <property type="component" value="Unplaced"/>
</dbReference>
<name>A0A914DPA0_9BILA</name>
<protein>
    <submittedName>
        <fullName evidence="2">Uncharacterized protein</fullName>
    </submittedName>
</protein>
<evidence type="ECO:0000313" key="1">
    <source>
        <dbReference type="Proteomes" id="UP000887540"/>
    </source>
</evidence>
<accession>A0A914DPA0</accession>
<keyword evidence="1" id="KW-1185">Reference proteome</keyword>
<proteinExistence type="predicted"/>
<dbReference type="AlphaFoldDB" id="A0A914DPA0"/>
<sequence length="80" mass="9139">MELYIGCVAVYYYLNTKTDPNATSLLGWINKLKRCFCCHRCVPDDDNSIQDPDATSPLGWIDSQYPTTTRHWPIGKNILS</sequence>
<evidence type="ECO:0000313" key="2">
    <source>
        <dbReference type="WBParaSite" id="ACRNAN_scaffold3278.g18243.t1"/>
    </source>
</evidence>
<organism evidence="1 2">
    <name type="scientific">Acrobeloides nanus</name>
    <dbReference type="NCBI Taxonomy" id="290746"/>
    <lineage>
        <taxon>Eukaryota</taxon>
        <taxon>Metazoa</taxon>
        <taxon>Ecdysozoa</taxon>
        <taxon>Nematoda</taxon>
        <taxon>Chromadorea</taxon>
        <taxon>Rhabditida</taxon>
        <taxon>Tylenchina</taxon>
        <taxon>Cephalobomorpha</taxon>
        <taxon>Cephaloboidea</taxon>
        <taxon>Cephalobidae</taxon>
        <taxon>Acrobeloides</taxon>
    </lineage>
</organism>
<dbReference type="WBParaSite" id="ACRNAN_scaffold3278.g18243.t1">
    <property type="protein sequence ID" value="ACRNAN_scaffold3278.g18243.t1"/>
    <property type="gene ID" value="ACRNAN_scaffold3278.g18243"/>
</dbReference>